<organism evidence="2 3">
    <name type="scientific">Truncatella angustata</name>
    <dbReference type="NCBI Taxonomy" id="152316"/>
    <lineage>
        <taxon>Eukaryota</taxon>
        <taxon>Fungi</taxon>
        <taxon>Dikarya</taxon>
        <taxon>Ascomycota</taxon>
        <taxon>Pezizomycotina</taxon>
        <taxon>Sordariomycetes</taxon>
        <taxon>Xylariomycetidae</taxon>
        <taxon>Amphisphaeriales</taxon>
        <taxon>Sporocadaceae</taxon>
        <taxon>Truncatella</taxon>
    </lineage>
</organism>
<keyword evidence="1" id="KW-0812">Transmembrane</keyword>
<keyword evidence="1" id="KW-1133">Transmembrane helix</keyword>
<comment type="caution">
    <text evidence="2">The sequence shown here is derived from an EMBL/GenBank/DDBJ whole genome shotgun (WGS) entry which is preliminary data.</text>
</comment>
<feature type="transmembrane region" description="Helical" evidence="1">
    <location>
        <begin position="81"/>
        <end position="100"/>
    </location>
</feature>
<evidence type="ECO:0000256" key="1">
    <source>
        <dbReference type="SAM" id="Phobius"/>
    </source>
</evidence>
<protein>
    <submittedName>
        <fullName evidence="2">Uncharacterized protein</fullName>
    </submittedName>
</protein>
<dbReference type="EMBL" id="JAGPXC010000002">
    <property type="protein sequence ID" value="KAH6657383.1"/>
    <property type="molecule type" value="Genomic_DNA"/>
</dbReference>
<proteinExistence type="predicted"/>
<dbReference type="AlphaFoldDB" id="A0A9P8USE0"/>
<keyword evidence="1" id="KW-0472">Membrane</keyword>
<dbReference type="OrthoDB" id="2386090at2759"/>
<name>A0A9P8USE0_9PEZI</name>
<reference evidence="2" key="1">
    <citation type="journal article" date="2021" name="Nat. Commun.">
        <title>Genetic determinants of endophytism in the Arabidopsis root mycobiome.</title>
        <authorList>
            <person name="Mesny F."/>
            <person name="Miyauchi S."/>
            <person name="Thiergart T."/>
            <person name="Pickel B."/>
            <person name="Atanasova L."/>
            <person name="Karlsson M."/>
            <person name="Huettel B."/>
            <person name="Barry K.W."/>
            <person name="Haridas S."/>
            <person name="Chen C."/>
            <person name="Bauer D."/>
            <person name="Andreopoulos W."/>
            <person name="Pangilinan J."/>
            <person name="LaButti K."/>
            <person name="Riley R."/>
            <person name="Lipzen A."/>
            <person name="Clum A."/>
            <person name="Drula E."/>
            <person name="Henrissat B."/>
            <person name="Kohler A."/>
            <person name="Grigoriev I.V."/>
            <person name="Martin F.M."/>
            <person name="Hacquard S."/>
        </authorList>
    </citation>
    <scope>NUCLEOTIDE SEQUENCE</scope>
    <source>
        <strain evidence="2">MPI-SDFR-AT-0073</strain>
    </source>
</reference>
<dbReference type="RefSeq" id="XP_045961617.1">
    <property type="nucleotide sequence ID" value="XM_046102050.1"/>
</dbReference>
<dbReference type="Proteomes" id="UP000758603">
    <property type="component" value="Unassembled WGS sequence"/>
</dbReference>
<evidence type="ECO:0000313" key="3">
    <source>
        <dbReference type="Proteomes" id="UP000758603"/>
    </source>
</evidence>
<evidence type="ECO:0000313" key="2">
    <source>
        <dbReference type="EMBL" id="KAH6657383.1"/>
    </source>
</evidence>
<keyword evidence="3" id="KW-1185">Reference proteome</keyword>
<feature type="transmembrane region" description="Helical" evidence="1">
    <location>
        <begin position="120"/>
        <end position="141"/>
    </location>
</feature>
<gene>
    <name evidence="2" type="ORF">BKA67DRAFT_555136</name>
</gene>
<sequence length="250" mass="28310">MFFITAIRGSKLSSLRPILRTISSTAPRAQCYRVQICKRLASTAAKASPKVAATAPSGAAPGTKYKYPERLQLFHAGVSRITFIACVKLSTILIFTFFTYVVTPKYYEKEGWTATTIRTALSGVIPLLFVGWTTSPFVLLVSMRLPPFARTSEQHLKRYLSKLPADTALEISTMSLIAKPRVSRVLLSELRPKNQRLGIVNYVRDTSTENAVRKWYHFRAVSRFSIQTNKTKGPLWFWESVQESIKRNQR</sequence>
<accession>A0A9P8USE0</accession>
<dbReference type="GeneID" id="70130942"/>